<proteinExistence type="predicted"/>
<name>A0A1D1Y947_9ARAE</name>
<evidence type="ECO:0000313" key="2">
    <source>
        <dbReference type="EMBL" id="JAT51172.1"/>
    </source>
</evidence>
<reference evidence="2" key="1">
    <citation type="submission" date="2015-07" db="EMBL/GenBank/DDBJ databases">
        <title>Transcriptome Assembly of Anthurium amnicola.</title>
        <authorList>
            <person name="Suzuki J."/>
        </authorList>
    </citation>
    <scope>NUCLEOTIDE SEQUENCE</scope>
</reference>
<sequence length="161" mass="16720">MMAKAQDGRQAVAMESLAGLVAPPPPSYPVDQIFEFPDADQLWNPSLPTFLDLLGHHDVHDYHFSSSTLADHAVAPPAPVLPPRPPRRLPANSCAFPVVVPPTAPSESSDTANFPAASPNSCSVSSSSTAEAAAAAANDAEQPRSAVTAEADAAAPEEEEE</sequence>
<gene>
    <name evidence="2" type="primary">Dlg1</name>
    <name evidence="2" type="ORF">g.16563</name>
</gene>
<accession>A0A1D1Y947</accession>
<dbReference type="AlphaFoldDB" id="A0A1D1Y947"/>
<feature type="region of interest" description="Disordered" evidence="1">
    <location>
        <begin position="101"/>
        <end position="161"/>
    </location>
</feature>
<organism evidence="2">
    <name type="scientific">Anthurium amnicola</name>
    <dbReference type="NCBI Taxonomy" id="1678845"/>
    <lineage>
        <taxon>Eukaryota</taxon>
        <taxon>Viridiplantae</taxon>
        <taxon>Streptophyta</taxon>
        <taxon>Embryophyta</taxon>
        <taxon>Tracheophyta</taxon>
        <taxon>Spermatophyta</taxon>
        <taxon>Magnoliopsida</taxon>
        <taxon>Liliopsida</taxon>
        <taxon>Araceae</taxon>
        <taxon>Pothoideae</taxon>
        <taxon>Potheae</taxon>
        <taxon>Anthurium</taxon>
    </lineage>
</organism>
<protein>
    <submittedName>
        <fullName evidence="2">Disks large 1</fullName>
    </submittedName>
</protein>
<feature type="non-terminal residue" evidence="2">
    <location>
        <position position="161"/>
    </location>
</feature>
<evidence type="ECO:0000256" key="1">
    <source>
        <dbReference type="SAM" id="MobiDB-lite"/>
    </source>
</evidence>
<dbReference type="EMBL" id="GDJX01016764">
    <property type="protein sequence ID" value="JAT51172.1"/>
    <property type="molecule type" value="Transcribed_RNA"/>
</dbReference>
<feature type="compositionally biased region" description="Low complexity" evidence="1">
    <location>
        <begin position="116"/>
        <end position="137"/>
    </location>
</feature>